<gene>
    <name evidence="11" type="primary">TkR99D-L</name>
    <name evidence="11" type="ORF">Hamer_G025506</name>
</gene>
<keyword evidence="6 9" id="KW-0472">Membrane</keyword>
<keyword evidence="4 9" id="KW-1133">Transmembrane helix</keyword>
<evidence type="ECO:0000256" key="3">
    <source>
        <dbReference type="ARBA" id="ARBA00022692"/>
    </source>
</evidence>
<feature type="domain" description="G-protein coupled receptors family 1 profile" evidence="10">
    <location>
        <begin position="1"/>
        <end position="168"/>
    </location>
</feature>
<comment type="subcellular location">
    <subcellularLocation>
        <location evidence="1">Membrane</location>
        <topology evidence="1">Multi-pass membrane protein</topology>
    </subcellularLocation>
</comment>
<evidence type="ECO:0000256" key="1">
    <source>
        <dbReference type="ARBA" id="ARBA00004141"/>
    </source>
</evidence>
<feature type="transmembrane region" description="Helical" evidence="9">
    <location>
        <begin position="9"/>
        <end position="28"/>
    </location>
</feature>
<evidence type="ECO:0000256" key="6">
    <source>
        <dbReference type="ARBA" id="ARBA00023136"/>
    </source>
</evidence>
<keyword evidence="12" id="KW-1185">Reference proteome</keyword>
<dbReference type="Proteomes" id="UP000747542">
    <property type="component" value="Unassembled WGS sequence"/>
</dbReference>
<dbReference type="GO" id="GO:0004930">
    <property type="term" value="F:G protein-coupled receptor activity"/>
    <property type="evidence" value="ECO:0007669"/>
    <property type="project" value="UniProtKB-KW"/>
</dbReference>
<evidence type="ECO:0000256" key="8">
    <source>
        <dbReference type="ARBA" id="ARBA00023224"/>
    </source>
</evidence>
<dbReference type="PANTHER" id="PTHR45695">
    <property type="entry name" value="LEUCOKININ RECEPTOR-RELATED"/>
    <property type="match status" value="1"/>
</dbReference>
<feature type="transmembrane region" description="Helical" evidence="9">
    <location>
        <begin position="151"/>
        <end position="171"/>
    </location>
</feature>
<dbReference type="InterPro" id="IPR017452">
    <property type="entry name" value="GPCR_Rhodpsn_7TM"/>
</dbReference>
<evidence type="ECO:0000256" key="9">
    <source>
        <dbReference type="SAM" id="Phobius"/>
    </source>
</evidence>
<accession>A0A8J5NCX7</accession>
<feature type="transmembrane region" description="Helical" evidence="9">
    <location>
        <begin position="57"/>
        <end position="81"/>
    </location>
</feature>
<evidence type="ECO:0000256" key="4">
    <source>
        <dbReference type="ARBA" id="ARBA00022989"/>
    </source>
</evidence>
<evidence type="ECO:0000313" key="12">
    <source>
        <dbReference type="Proteomes" id="UP000747542"/>
    </source>
</evidence>
<reference evidence="11" key="1">
    <citation type="journal article" date="2021" name="Sci. Adv.">
        <title>The American lobster genome reveals insights on longevity, neural, and immune adaptations.</title>
        <authorList>
            <person name="Polinski J.M."/>
            <person name="Zimin A.V."/>
            <person name="Clark K.F."/>
            <person name="Kohn A.B."/>
            <person name="Sadowski N."/>
            <person name="Timp W."/>
            <person name="Ptitsyn A."/>
            <person name="Khanna P."/>
            <person name="Romanova D.Y."/>
            <person name="Williams P."/>
            <person name="Greenwood S.J."/>
            <person name="Moroz L.L."/>
            <person name="Walt D.R."/>
            <person name="Bodnar A.G."/>
        </authorList>
    </citation>
    <scope>NUCLEOTIDE SEQUENCE</scope>
    <source>
        <strain evidence="11">GMGI-L3</strain>
    </source>
</reference>
<dbReference type="AlphaFoldDB" id="A0A8J5NCX7"/>
<feature type="transmembrane region" description="Helical" evidence="9">
    <location>
        <begin position="109"/>
        <end position="126"/>
    </location>
</feature>
<keyword evidence="5" id="KW-0297">G-protein coupled receptor</keyword>
<evidence type="ECO:0000256" key="2">
    <source>
        <dbReference type="ARBA" id="ARBA00010663"/>
    </source>
</evidence>
<dbReference type="Pfam" id="PF00001">
    <property type="entry name" value="7tm_1"/>
    <property type="match status" value="2"/>
</dbReference>
<comment type="similarity">
    <text evidence="2">Belongs to the G-protein coupled receptor 1 family.</text>
</comment>
<evidence type="ECO:0000256" key="7">
    <source>
        <dbReference type="ARBA" id="ARBA00023170"/>
    </source>
</evidence>
<keyword evidence="8" id="KW-0807">Transducer</keyword>
<evidence type="ECO:0000313" key="11">
    <source>
        <dbReference type="EMBL" id="KAG7177487.1"/>
    </source>
</evidence>
<keyword evidence="3 9" id="KW-0812">Transmembrane</keyword>
<keyword evidence="7 11" id="KW-0675">Receptor</keyword>
<proteinExistence type="inferred from homology"/>
<evidence type="ECO:0000259" key="10">
    <source>
        <dbReference type="PROSITE" id="PS50262"/>
    </source>
</evidence>
<dbReference type="InterPro" id="IPR000276">
    <property type="entry name" value="GPCR_Rhodpsn"/>
</dbReference>
<dbReference type="PROSITE" id="PS50262">
    <property type="entry name" value="G_PROTEIN_RECEP_F1_2"/>
    <property type="match status" value="1"/>
</dbReference>
<organism evidence="11 12">
    <name type="scientific">Homarus americanus</name>
    <name type="common">American lobster</name>
    <dbReference type="NCBI Taxonomy" id="6706"/>
    <lineage>
        <taxon>Eukaryota</taxon>
        <taxon>Metazoa</taxon>
        <taxon>Ecdysozoa</taxon>
        <taxon>Arthropoda</taxon>
        <taxon>Crustacea</taxon>
        <taxon>Multicrustacea</taxon>
        <taxon>Malacostraca</taxon>
        <taxon>Eumalacostraca</taxon>
        <taxon>Eucarida</taxon>
        <taxon>Decapoda</taxon>
        <taxon>Pleocyemata</taxon>
        <taxon>Astacidea</taxon>
        <taxon>Nephropoidea</taxon>
        <taxon>Nephropidae</taxon>
        <taxon>Homarus</taxon>
    </lineage>
</organism>
<dbReference type="EMBL" id="JAHLQT010002128">
    <property type="protein sequence ID" value="KAG7177487.1"/>
    <property type="molecule type" value="Genomic_DNA"/>
</dbReference>
<dbReference type="SUPFAM" id="SSF81321">
    <property type="entry name" value="Family A G protein-coupled receptor-like"/>
    <property type="match status" value="1"/>
</dbReference>
<dbReference type="PANTHER" id="PTHR45695:SF9">
    <property type="entry name" value="LEUCOKININ RECEPTOR"/>
    <property type="match status" value="1"/>
</dbReference>
<sequence>MRSSTNQYLVNLAVADLLVTLLCTWVHLVRNLSHPHHVLPAIFCKLDGFAQVSTPKLFYIILNTAFYFLPVSIMVISYSLVVWRLWMTWLPGEHCVPARNTATRAKKKVVKMVSVVLLVFVVGRRYRPSSSTVTSVHVDHNSLPEWFEWEFSAYFIALSNSALNPIIYCGFNDNFRKGLMSSSPADTPLPAYTTVTAGYTTVVSITVSGGRIHHRREITCQTAGYTTVVIAVTDGRIHHRRNWRGVTEGTRDTTGGGSGPEPVVVLSLIFKQSRSAEVLLTYSQWPGLEDERLEKDLDHNNLKDDALDPTWYYSGLC</sequence>
<name>A0A8J5NCX7_HOMAM</name>
<evidence type="ECO:0000256" key="5">
    <source>
        <dbReference type="ARBA" id="ARBA00023040"/>
    </source>
</evidence>
<dbReference type="PRINTS" id="PR00237">
    <property type="entry name" value="GPCRRHODOPSN"/>
</dbReference>
<dbReference type="Gene3D" id="1.20.1070.10">
    <property type="entry name" value="Rhodopsin 7-helix transmembrane proteins"/>
    <property type="match status" value="2"/>
</dbReference>
<dbReference type="GO" id="GO:0005886">
    <property type="term" value="C:plasma membrane"/>
    <property type="evidence" value="ECO:0007669"/>
    <property type="project" value="TreeGrafter"/>
</dbReference>
<comment type="caution">
    <text evidence="11">The sequence shown here is derived from an EMBL/GenBank/DDBJ whole genome shotgun (WGS) entry which is preliminary data.</text>
</comment>
<protein>
    <submittedName>
        <fullName evidence="11">Tachykinin-like peptides receptor 99D-like</fullName>
    </submittedName>
</protein>